<accession>A0A558AS05</accession>
<dbReference type="PIRSF" id="PIRSF001238">
    <property type="entry name" value="IadA"/>
    <property type="match status" value="1"/>
</dbReference>
<evidence type="ECO:0000256" key="1">
    <source>
        <dbReference type="PIRNR" id="PIRNR001238"/>
    </source>
</evidence>
<feature type="binding site" evidence="3">
    <location>
        <position position="231"/>
    </location>
    <ligand>
        <name>substrate</name>
    </ligand>
</feature>
<dbReference type="GO" id="GO:0006508">
    <property type="term" value="P:proteolysis"/>
    <property type="evidence" value="ECO:0007669"/>
    <property type="project" value="UniProtKB-KW"/>
</dbReference>
<dbReference type="InterPro" id="IPR006680">
    <property type="entry name" value="Amidohydro-rel"/>
</dbReference>
<comment type="caution">
    <text evidence="6">The sequence shown here is derived from an EMBL/GenBank/DDBJ whole genome shotgun (WGS) entry which is preliminary data.</text>
</comment>
<feature type="binding site" evidence="4">
    <location>
        <position position="65"/>
    </location>
    <ligand>
        <name>Zn(2+)</name>
        <dbReference type="ChEBI" id="CHEBI:29105"/>
        <label>1</label>
        <note>catalytic</note>
    </ligand>
</feature>
<dbReference type="Pfam" id="PF01979">
    <property type="entry name" value="Amidohydro_1"/>
    <property type="match status" value="1"/>
</dbReference>
<feature type="active site" description="Proton acceptor" evidence="2">
    <location>
        <position position="279"/>
    </location>
</feature>
<dbReference type="OrthoDB" id="9775607at2"/>
<dbReference type="SUPFAM" id="SSF51338">
    <property type="entry name" value="Composite domain of metallo-dependent hydrolases"/>
    <property type="match status" value="1"/>
</dbReference>
<name>A0A558AS05_9STAP</name>
<sequence length="383" mass="41496">MITLVKGAYVYAPEPLGVKDIVIFNDRIEKISREINVEDYERLGLDISIIDGSGKIAAPGLIDPHVHLIGGGGEGGYHTRTPETNIKDFIAAGITTAVGLIGTDKTSRHLESLYAKAKALDTEGMTAYMYTGNYHVPVPTVTGDIQKDIYLLDKVIGTAEVAIADHRSGQPSVHELAKVAADTRIGGLTSGKAGVTHFHVGPGEGKLSLLHALLDDYDIPADKIYPTHINRTKALIEDAAHLSRKGAYVDMTADDDIVSHLLMFQQAEGDMERLTLSSDGNGSLPVFNAAGRLTHMAVARPKALLENIQMLLKSEQFSPEEIFSLVTKHPSDVLKLDKKGNLKAGYDADLLLFDDEYQLDRVIAKGKVLLENGSVTVRSTFDE</sequence>
<comment type="similarity">
    <text evidence="1">Belongs to the peptidase M38 family.</text>
</comment>
<reference evidence="6 7" key="1">
    <citation type="submission" date="2019-07" db="EMBL/GenBank/DDBJ databases">
        <title>Salinicoccus cyprini sp. nov., isolated from gastro-intestinal tract of mirror carp, Cyprinus carpio var. specularis, collected from Gobind Sagar Reservoir, Himachal Pradesh, India.</title>
        <authorList>
            <person name="Talwar C."/>
            <person name="Singh A.K."/>
            <person name="Lal R."/>
            <person name="Negi R.K."/>
        </authorList>
    </citation>
    <scope>NUCLEOTIDE SEQUENCE [LARGE SCALE GENOMIC DNA]</scope>
    <source>
        <strain evidence="6 7">CT19</strain>
    </source>
</reference>
<gene>
    <name evidence="6" type="ORF">FO441_11135</name>
</gene>
<feature type="binding site" evidence="3">
    <location>
        <position position="103"/>
    </location>
    <ligand>
        <name>substrate</name>
    </ligand>
</feature>
<feature type="binding site" evidence="3">
    <location>
        <begin position="72"/>
        <end position="74"/>
    </location>
    <ligand>
        <name>substrate</name>
    </ligand>
</feature>
<evidence type="ECO:0000256" key="2">
    <source>
        <dbReference type="PIRSR" id="PIRSR001238-1"/>
    </source>
</evidence>
<organism evidence="6 7">
    <name type="scientific">Salinicoccus cyprini</name>
    <dbReference type="NCBI Taxonomy" id="2493691"/>
    <lineage>
        <taxon>Bacteria</taxon>
        <taxon>Bacillati</taxon>
        <taxon>Bacillota</taxon>
        <taxon>Bacilli</taxon>
        <taxon>Bacillales</taxon>
        <taxon>Staphylococcaceae</taxon>
        <taxon>Salinicoccus</taxon>
    </lineage>
</organism>
<dbReference type="PANTHER" id="PTHR11647">
    <property type="entry name" value="HYDRANTOINASE/DIHYDROPYRIMIDINASE FAMILY MEMBER"/>
    <property type="match status" value="1"/>
</dbReference>
<feature type="domain" description="Amidohydrolase-related" evidence="5">
    <location>
        <begin position="57"/>
        <end position="368"/>
    </location>
</feature>
<keyword evidence="1 6" id="KW-0378">Hydrolase</keyword>
<dbReference type="EC" id="3.4.19.-" evidence="1"/>
<keyword evidence="7" id="KW-1185">Reference proteome</keyword>
<dbReference type="PANTHER" id="PTHR11647:SF1">
    <property type="entry name" value="COLLAPSIN RESPONSE MEDIATOR PROTEIN"/>
    <property type="match status" value="1"/>
</dbReference>
<dbReference type="InterPro" id="IPR010229">
    <property type="entry name" value="Pept_M38_dipep"/>
</dbReference>
<dbReference type="Gene3D" id="3.20.20.140">
    <property type="entry name" value="Metal-dependent hydrolases"/>
    <property type="match status" value="1"/>
</dbReference>
<feature type="binding site" evidence="4">
    <location>
        <position position="199"/>
    </location>
    <ligand>
        <name>Zn(2+)</name>
        <dbReference type="ChEBI" id="CHEBI:29105"/>
        <label>2</label>
        <note>catalytic</note>
    </ligand>
</feature>
<dbReference type="RefSeq" id="WP_145290082.1">
    <property type="nucleotide sequence ID" value="NZ_VMSJ01000005.1"/>
</dbReference>
<dbReference type="GO" id="GO:0046872">
    <property type="term" value="F:metal ion binding"/>
    <property type="evidence" value="ECO:0007669"/>
    <property type="project" value="UniProtKB-KW"/>
</dbReference>
<keyword evidence="1 4" id="KW-0479">Metal-binding</keyword>
<dbReference type="GO" id="GO:0005737">
    <property type="term" value="C:cytoplasm"/>
    <property type="evidence" value="ECO:0007669"/>
    <property type="project" value="UniProtKB-SubCell"/>
</dbReference>
<proteinExistence type="inferred from homology"/>
<dbReference type="InterPro" id="IPR032466">
    <property type="entry name" value="Metal_Hydrolase"/>
</dbReference>
<evidence type="ECO:0000313" key="6">
    <source>
        <dbReference type="EMBL" id="TVT27045.1"/>
    </source>
</evidence>
<comment type="subcellular location">
    <subcellularLocation>
        <location evidence="1">Cytoplasm</location>
    </subcellularLocation>
</comment>
<feature type="binding site" evidence="4">
    <location>
        <position position="279"/>
    </location>
    <ligand>
        <name>Zn(2+)</name>
        <dbReference type="ChEBI" id="CHEBI:29105"/>
        <label>1</label>
        <note>catalytic</note>
    </ligand>
</feature>
<feature type="binding site" evidence="3">
    <location>
        <position position="167"/>
    </location>
    <ligand>
        <name>substrate</name>
    </ligand>
</feature>
<dbReference type="Proteomes" id="UP000315103">
    <property type="component" value="Unassembled WGS sequence"/>
</dbReference>
<feature type="binding site" evidence="3">
    <location>
        <position position="283"/>
    </location>
    <ligand>
        <name>substrate</name>
    </ligand>
</feature>
<dbReference type="NCBIfam" id="TIGR01975">
    <property type="entry name" value="isoAsp_dipep"/>
    <property type="match status" value="1"/>
</dbReference>
<dbReference type="GO" id="GO:0008798">
    <property type="term" value="F:beta-aspartyl-peptidase activity"/>
    <property type="evidence" value="ECO:0007669"/>
    <property type="project" value="InterPro"/>
</dbReference>
<dbReference type="GO" id="GO:0016810">
    <property type="term" value="F:hydrolase activity, acting on carbon-nitrogen (but not peptide) bonds"/>
    <property type="evidence" value="ECO:0007669"/>
    <property type="project" value="InterPro"/>
</dbReference>
<dbReference type="Gene3D" id="2.30.40.10">
    <property type="entry name" value="Urease, subunit C, domain 1"/>
    <property type="match status" value="1"/>
</dbReference>
<protein>
    <recommendedName>
        <fullName evidence="1">Isoaspartyl dipeptidase</fullName>
        <ecNumber evidence="1">3.4.19.-</ecNumber>
    </recommendedName>
</protein>
<comment type="cofactor">
    <cofactor evidence="1 4">
        <name>Zn(2+)</name>
        <dbReference type="ChEBI" id="CHEBI:29105"/>
    </cofactor>
    <text evidence="1 4">Binds 2 Zn(2+) ions per subunit.</text>
</comment>
<keyword evidence="1" id="KW-0482">Metalloprotease</keyword>
<dbReference type="InterPro" id="IPR011059">
    <property type="entry name" value="Metal-dep_hydrolase_composite"/>
</dbReference>
<dbReference type="EMBL" id="VMSJ01000005">
    <property type="protein sequence ID" value="TVT27045.1"/>
    <property type="molecule type" value="Genomic_DNA"/>
</dbReference>
<evidence type="ECO:0000313" key="7">
    <source>
        <dbReference type="Proteomes" id="UP000315103"/>
    </source>
</evidence>
<dbReference type="InterPro" id="IPR050378">
    <property type="entry name" value="Metallo-dep_Hydrolases_sf"/>
</dbReference>
<keyword evidence="1" id="KW-0645">Protease</keyword>
<evidence type="ECO:0000256" key="3">
    <source>
        <dbReference type="PIRSR" id="PIRSR001238-2"/>
    </source>
</evidence>
<evidence type="ECO:0000256" key="4">
    <source>
        <dbReference type="PIRSR" id="PIRSR001238-3"/>
    </source>
</evidence>
<comment type="function">
    <text evidence="1">Catalyzes the hydrolytic cleavage of a subset of L-isoaspartyl (L-beta-aspartyl) dipeptides. Used to degrade proteins damaged by L-isoaspartyl residues formation.</text>
</comment>
<comment type="PTM">
    <text evidence="1">Carboxylation allows a single lysine to coordinate two zinc ions.</text>
</comment>
<dbReference type="GO" id="GO:0008237">
    <property type="term" value="F:metallopeptidase activity"/>
    <property type="evidence" value="ECO:0007669"/>
    <property type="project" value="UniProtKB-KW"/>
</dbReference>
<feature type="binding site" evidence="4">
    <location>
        <position position="67"/>
    </location>
    <ligand>
        <name>Zn(2+)</name>
        <dbReference type="ChEBI" id="CHEBI:29105"/>
        <label>1</label>
        <note>catalytic</note>
    </ligand>
</feature>
<dbReference type="SUPFAM" id="SSF51556">
    <property type="entry name" value="Metallo-dependent hydrolases"/>
    <property type="match status" value="1"/>
</dbReference>
<dbReference type="AlphaFoldDB" id="A0A558AS05"/>
<evidence type="ECO:0000259" key="5">
    <source>
        <dbReference type="Pfam" id="PF01979"/>
    </source>
</evidence>
<keyword evidence="1 4" id="KW-0862">Zinc</keyword>
<feature type="binding site" evidence="3">
    <location>
        <position position="134"/>
    </location>
    <ligand>
        <name>substrate</name>
    </ligand>
</feature>
<feature type="binding site" evidence="4">
    <location>
        <position position="228"/>
    </location>
    <ligand>
        <name>Zn(2+)</name>
        <dbReference type="ChEBI" id="CHEBI:29105"/>
        <label>2</label>
        <note>catalytic</note>
    </ligand>
</feature>